<dbReference type="RefSeq" id="WP_314510552.1">
    <property type="nucleotide sequence ID" value="NZ_JASJOU010000002.1"/>
</dbReference>
<feature type="transmembrane region" description="Helical" evidence="1">
    <location>
        <begin position="38"/>
        <end position="60"/>
    </location>
</feature>
<accession>A0AAE3R3R7</accession>
<dbReference type="Proteomes" id="UP001232063">
    <property type="component" value="Unassembled WGS sequence"/>
</dbReference>
<keyword evidence="1" id="KW-0472">Membrane</keyword>
<dbReference type="EMBL" id="JASJOU010000002">
    <property type="protein sequence ID" value="MDJ1501057.1"/>
    <property type="molecule type" value="Genomic_DNA"/>
</dbReference>
<keyword evidence="1" id="KW-0812">Transmembrane</keyword>
<feature type="transmembrane region" description="Helical" evidence="1">
    <location>
        <begin position="187"/>
        <end position="205"/>
    </location>
</feature>
<gene>
    <name evidence="2" type="ORF">QNI22_10375</name>
</gene>
<feature type="transmembrane region" description="Helical" evidence="1">
    <location>
        <begin position="275"/>
        <end position="294"/>
    </location>
</feature>
<evidence type="ECO:0000313" key="2">
    <source>
        <dbReference type="EMBL" id="MDJ1501057.1"/>
    </source>
</evidence>
<feature type="transmembrane region" description="Helical" evidence="1">
    <location>
        <begin position="6"/>
        <end position="26"/>
    </location>
</feature>
<feature type="transmembrane region" description="Helical" evidence="1">
    <location>
        <begin position="421"/>
        <end position="441"/>
    </location>
</feature>
<keyword evidence="1" id="KW-1133">Transmembrane helix</keyword>
<sequence>MSFIIIKQLIPFLIHLPLVAYLLIQWYKYQVDAPLKQWFWPAVCIKLLAGCGLGLLYLYYYPYQGDTWVLFEESILLNKLAFQSPLDYVRVLFLKNTAFTQHYVFLDLAIEQPRAFFMSKLISLIILFTFRNYWITGIYCSLLSFYGLWKLANQLVRYFPDTRLSACIAFFLFPSVVFWSSGVLKEFLAVVCICCIVGVVLHILYTSDSGNLKWKELLKNLRIQYICWFGISFFVLWQIKFYYAAILLIALLALGSTVCICSALKTTSSRIRKSIYFLCFTGIFNLVPLIYTFLTGQSLLESIVQNHDATVRASSPGTFIIFSGLQPVITSFLQHFPLALWSGLFAPMPWQAHTGLVLSVSLENSVLLLGCIGYFLTLFWTWKKENKEPESVLYQLIIQSIWWYSITLAVIMAFASPNFGALTRYKIGFLPLLVYVVFSKIEKIKRQNKRSTHANT</sequence>
<feature type="transmembrane region" description="Helical" evidence="1">
    <location>
        <begin position="217"/>
        <end position="235"/>
    </location>
</feature>
<feature type="transmembrane region" description="Helical" evidence="1">
    <location>
        <begin position="392"/>
        <end position="415"/>
    </location>
</feature>
<protein>
    <submittedName>
        <fullName evidence="2">Uncharacterized protein</fullName>
    </submittedName>
</protein>
<organism evidence="2 3">
    <name type="scientific">Xanthocytophaga agilis</name>
    <dbReference type="NCBI Taxonomy" id="3048010"/>
    <lineage>
        <taxon>Bacteria</taxon>
        <taxon>Pseudomonadati</taxon>
        <taxon>Bacteroidota</taxon>
        <taxon>Cytophagia</taxon>
        <taxon>Cytophagales</taxon>
        <taxon>Rhodocytophagaceae</taxon>
        <taxon>Xanthocytophaga</taxon>
    </lineage>
</organism>
<feature type="transmembrane region" description="Helical" evidence="1">
    <location>
        <begin position="241"/>
        <end position="263"/>
    </location>
</feature>
<comment type="caution">
    <text evidence="2">The sequence shown here is derived from an EMBL/GenBank/DDBJ whole genome shotgun (WGS) entry which is preliminary data.</text>
</comment>
<dbReference type="AlphaFoldDB" id="A0AAE3R3R7"/>
<evidence type="ECO:0000256" key="1">
    <source>
        <dbReference type="SAM" id="Phobius"/>
    </source>
</evidence>
<feature type="transmembrane region" description="Helical" evidence="1">
    <location>
        <begin position="356"/>
        <end position="380"/>
    </location>
</feature>
<evidence type="ECO:0000313" key="3">
    <source>
        <dbReference type="Proteomes" id="UP001232063"/>
    </source>
</evidence>
<proteinExistence type="predicted"/>
<keyword evidence="3" id="KW-1185">Reference proteome</keyword>
<name>A0AAE3R3R7_9BACT</name>
<reference evidence="2" key="1">
    <citation type="submission" date="2023-05" db="EMBL/GenBank/DDBJ databases">
        <authorList>
            <person name="Zhang X."/>
        </authorList>
    </citation>
    <scope>NUCLEOTIDE SEQUENCE</scope>
    <source>
        <strain evidence="2">BD1B2-1</strain>
    </source>
</reference>
<feature type="transmembrane region" description="Helical" evidence="1">
    <location>
        <begin position="164"/>
        <end position="181"/>
    </location>
</feature>